<accession>A0A7J8RP28</accession>
<sequence length="28" mass="3460">MMTILVQTDMKKVVIGKKAWRIRYCKRY</sequence>
<reference evidence="1 2" key="1">
    <citation type="journal article" date="2019" name="Genome Biol. Evol.">
        <title>Insights into the evolution of the New World diploid cottons (Gossypium, subgenus Houzingenia) based on genome sequencing.</title>
        <authorList>
            <person name="Grover C.E."/>
            <person name="Arick M.A. 2nd"/>
            <person name="Thrash A."/>
            <person name="Conover J.L."/>
            <person name="Sanders W.S."/>
            <person name="Peterson D.G."/>
            <person name="Frelichowski J.E."/>
            <person name="Scheffler J.A."/>
            <person name="Scheffler B.E."/>
            <person name="Wendel J.F."/>
        </authorList>
    </citation>
    <scope>NUCLEOTIDE SEQUENCE [LARGE SCALE GENOMIC DNA]</scope>
    <source>
        <strain evidence="1">27</strain>
        <tissue evidence="1">Leaf</tissue>
    </source>
</reference>
<comment type="caution">
    <text evidence="1">The sequence shown here is derived from an EMBL/GenBank/DDBJ whole genome shotgun (WGS) entry which is preliminary data.</text>
</comment>
<dbReference type="AlphaFoldDB" id="A0A7J8RP28"/>
<gene>
    <name evidence="1" type="ORF">Godav_015271</name>
</gene>
<dbReference type="Proteomes" id="UP000593561">
    <property type="component" value="Unassembled WGS sequence"/>
</dbReference>
<protein>
    <submittedName>
        <fullName evidence="1">Uncharacterized protein</fullName>
    </submittedName>
</protein>
<dbReference type="EMBL" id="JABFAC010000006">
    <property type="protein sequence ID" value="MBA0615086.1"/>
    <property type="molecule type" value="Genomic_DNA"/>
</dbReference>
<evidence type="ECO:0000313" key="1">
    <source>
        <dbReference type="EMBL" id="MBA0615086.1"/>
    </source>
</evidence>
<organism evidence="1 2">
    <name type="scientific">Gossypium davidsonii</name>
    <name type="common">Davidson's cotton</name>
    <name type="synonym">Gossypium klotzschianum subsp. davidsonii</name>
    <dbReference type="NCBI Taxonomy" id="34287"/>
    <lineage>
        <taxon>Eukaryota</taxon>
        <taxon>Viridiplantae</taxon>
        <taxon>Streptophyta</taxon>
        <taxon>Embryophyta</taxon>
        <taxon>Tracheophyta</taxon>
        <taxon>Spermatophyta</taxon>
        <taxon>Magnoliopsida</taxon>
        <taxon>eudicotyledons</taxon>
        <taxon>Gunneridae</taxon>
        <taxon>Pentapetalae</taxon>
        <taxon>rosids</taxon>
        <taxon>malvids</taxon>
        <taxon>Malvales</taxon>
        <taxon>Malvaceae</taxon>
        <taxon>Malvoideae</taxon>
        <taxon>Gossypium</taxon>
    </lineage>
</organism>
<name>A0A7J8RP28_GOSDV</name>
<proteinExistence type="predicted"/>
<keyword evidence="2" id="KW-1185">Reference proteome</keyword>
<evidence type="ECO:0000313" key="2">
    <source>
        <dbReference type="Proteomes" id="UP000593561"/>
    </source>
</evidence>